<gene>
    <name evidence="2" type="ORF">BSAL_29565c</name>
</gene>
<evidence type="ECO:0000313" key="2">
    <source>
        <dbReference type="EMBL" id="CUG90978.1"/>
    </source>
</evidence>
<protein>
    <submittedName>
        <fullName evidence="2">Uncharacterized protein</fullName>
    </submittedName>
</protein>
<feature type="compositionally biased region" description="Polar residues" evidence="1">
    <location>
        <begin position="68"/>
        <end position="81"/>
    </location>
</feature>
<dbReference type="EMBL" id="CYKH01001881">
    <property type="protein sequence ID" value="CUG90978.1"/>
    <property type="molecule type" value="Genomic_DNA"/>
</dbReference>
<sequence length="113" mass="11958">MGRSRLVAQHTPTTRAPHGAGHAPQRAPSLTSRAAQPHHLAQQAPWSFGVPTKPKQSTAPQFGGKQQPGASSPRTQATQSKSSKEKKKIFTCGHCGSLMSNAHITKTLKTIGS</sequence>
<dbReference type="Proteomes" id="UP000051952">
    <property type="component" value="Unassembled WGS sequence"/>
</dbReference>
<accession>A0A0S4JHL2</accession>
<proteinExistence type="predicted"/>
<dbReference type="AlphaFoldDB" id="A0A0S4JHL2"/>
<evidence type="ECO:0000256" key="1">
    <source>
        <dbReference type="SAM" id="MobiDB-lite"/>
    </source>
</evidence>
<keyword evidence="3" id="KW-1185">Reference proteome</keyword>
<dbReference type="VEuPathDB" id="TriTrypDB:BSAL_29565c"/>
<evidence type="ECO:0000313" key="3">
    <source>
        <dbReference type="Proteomes" id="UP000051952"/>
    </source>
</evidence>
<feature type="region of interest" description="Disordered" evidence="1">
    <location>
        <begin position="1"/>
        <end position="88"/>
    </location>
</feature>
<feature type="compositionally biased region" description="Low complexity" evidence="1">
    <location>
        <begin position="34"/>
        <end position="45"/>
    </location>
</feature>
<name>A0A0S4JHL2_BODSA</name>
<reference evidence="3" key="1">
    <citation type="submission" date="2015-09" db="EMBL/GenBank/DDBJ databases">
        <authorList>
            <consortium name="Pathogen Informatics"/>
        </authorList>
    </citation>
    <scope>NUCLEOTIDE SEQUENCE [LARGE SCALE GENOMIC DNA]</scope>
    <source>
        <strain evidence="3">Lake Konstanz</strain>
    </source>
</reference>
<organism evidence="2 3">
    <name type="scientific">Bodo saltans</name>
    <name type="common">Flagellated protozoan</name>
    <dbReference type="NCBI Taxonomy" id="75058"/>
    <lineage>
        <taxon>Eukaryota</taxon>
        <taxon>Discoba</taxon>
        <taxon>Euglenozoa</taxon>
        <taxon>Kinetoplastea</taxon>
        <taxon>Metakinetoplastina</taxon>
        <taxon>Eubodonida</taxon>
        <taxon>Bodonidae</taxon>
        <taxon>Bodo</taxon>
    </lineage>
</organism>